<dbReference type="CDD" id="cd00082">
    <property type="entry name" value="HisKA"/>
    <property type="match status" value="1"/>
</dbReference>
<dbReference type="Gene3D" id="3.40.50.2300">
    <property type="match status" value="1"/>
</dbReference>
<dbReference type="SMART" id="SM00448">
    <property type="entry name" value="REC"/>
    <property type="match status" value="1"/>
</dbReference>
<organism evidence="8 9">
    <name type="scientific">Pseudoalteromonas luteoviolacea S4060-1</name>
    <dbReference type="NCBI Taxonomy" id="1365257"/>
    <lineage>
        <taxon>Bacteria</taxon>
        <taxon>Pseudomonadati</taxon>
        <taxon>Pseudomonadota</taxon>
        <taxon>Gammaproteobacteria</taxon>
        <taxon>Alteromonadales</taxon>
        <taxon>Pseudoalteromonadaceae</taxon>
        <taxon>Pseudoalteromonas</taxon>
    </lineage>
</organism>
<dbReference type="CDD" id="cd00130">
    <property type="entry name" value="PAS"/>
    <property type="match status" value="1"/>
</dbReference>
<evidence type="ECO:0000259" key="6">
    <source>
        <dbReference type="PROSITE" id="PS50109"/>
    </source>
</evidence>
<dbReference type="InterPro" id="IPR036890">
    <property type="entry name" value="HATPase_C_sf"/>
</dbReference>
<name>A0A167PCK0_9GAMM</name>
<dbReference type="SMART" id="SM00387">
    <property type="entry name" value="HATPase_c"/>
    <property type="match status" value="1"/>
</dbReference>
<dbReference type="Pfam" id="PF00072">
    <property type="entry name" value="Response_reg"/>
    <property type="match status" value="1"/>
</dbReference>
<dbReference type="CDD" id="cd16922">
    <property type="entry name" value="HATPase_EvgS-ArcB-TorS-like"/>
    <property type="match status" value="1"/>
</dbReference>
<dbReference type="PRINTS" id="PR00344">
    <property type="entry name" value="BCTRLSENSOR"/>
</dbReference>
<feature type="domain" description="Response regulatory" evidence="7">
    <location>
        <begin position="747"/>
        <end position="866"/>
    </location>
</feature>
<dbReference type="GO" id="GO:0000155">
    <property type="term" value="F:phosphorelay sensor kinase activity"/>
    <property type="evidence" value="ECO:0007669"/>
    <property type="project" value="InterPro"/>
</dbReference>
<dbReference type="SUPFAM" id="SSF55874">
    <property type="entry name" value="ATPase domain of HSP90 chaperone/DNA topoisomerase II/histidine kinase"/>
    <property type="match status" value="1"/>
</dbReference>
<evidence type="ECO:0000259" key="7">
    <source>
        <dbReference type="PROSITE" id="PS50110"/>
    </source>
</evidence>
<dbReference type="PROSITE" id="PS50109">
    <property type="entry name" value="HIS_KIN"/>
    <property type="match status" value="1"/>
</dbReference>
<keyword evidence="3 5" id="KW-0597">Phosphoprotein</keyword>
<accession>A0A167PCK0</accession>
<dbReference type="EC" id="2.7.13.3" evidence="2"/>
<proteinExistence type="predicted"/>
<dbReference type="PANTHER" id="PTHR45339">
    <property type="entry name" value="HYBRID SIGNAL TRANSDUCTION HISTIDINE KINASE J"/>
    <property type="match status" value="1"/>
</dbReference>
<dbReference type="Pfam" id="PF00512">
    <property type="entry name" value="HisKA"/>
    <property type="match status" value="1"/>
</dbReference>
<reference evidence="8 9" key="1">
    <citation type="submission" date="2013-07" db="EMBL/GenBank/DDBJ databases">
        <title>Comparative Genomic and Metabolomic Analysis of Twelve Strains of Pseudoalteromonas luteoviolacea.</title>
        <authorList>
            <person name="Vynne N.G."/>
            <person name="Mansson M."/>
            <person name="Gram L."/>
        </authorList>
    </citation>
    <scope>NUCLEOTIDE SEQUENCE [LARGE SCALE GENOMIC DNA]</scope>
    <source>
        <strain evidence="8 9">S4060-1</strain>
    </source>
</reference>
<dbReference type="Pfam" id="PF08447">
    <property type="entry name" value="PAS_3"/>
    <property type="match status" value="1"/>
</dbReference>
<dbReference type="PROSITE" id="PS50110">
    <property type="entry name" value="RESPONSE_REGULATORY"/>
    <property type="match status" value="1"/>
</dbReference>
<dbReference type="SUPFAM" id="SSF55785">
    <property type="entry name" value="PYP-like sensor domain (PAS domain)"/>
    <property type="match status" value="2"/>
</dbReference>
<dbReference type="InterPro" id="IPR003661">
    <property type="entry name" value="HisK_dim/P_dom"/>
</dbReference>
<comment type="catalytic activity">
    <reaction evidence="1">
        <text>ATP + protein L-histidine = ADP + protein N-phospho-L-histidine.</text>
        <dbReference type="EC" id="2.7.13.3"/>
    </reaction>
</comment>
<dbReference type="Gene3D" id="3.30.565.10">
    <property type="entry name" value="Histidine kinase-like ATPase, C-terminal domain"/>
    <property type="match status" value="1"/>
</dbReference>
<dbReference type="InterPro" id="IPR011006">
    <property type="entry name" value="CheY-like_superfamily"/>
</dbReference>
<evidence type="ECO:0000313" key="8">
    <source>
        <dbReference type="EMBL" id="KZN70344.1"/>
    </source>
</evidence>
<evidence type="ECO:0000313" key="9">
    <source>
        <dbReference type="Proteomes" id="UP000076661"/>
    </source>
</evidence>
<gene>
    <name evidence="8" type="ORF">N478_00140</name>
</gene>
<dbReference type="InterPro" id="IPR003594">
    <property type="entry name" value="HATPase_dom"/>
</dbReference>
<dbReference type="Gene3D" id="1.10.287.130">
    <property type="match status" value="1"/>
</dbReference>
<dbReference type="SUPFAM" id="SSF52172">
    <property type="entry name" value="CheY-like"/>
    <property type="match status" value="1"/>
</dbReference>
<keyword evidence="4" id="KW-0902">Two-component regulatory system</keyword>
<dbReference type="PANTHER" id="PTHR45339:SF1">
    <property type="entry name" value="HYBRID SIGNAL TRANSDUCTION HISTIDINE KINASE J"/>
    <property type="match status" value="1"/>
</dbReference>
<evidence type="ECO:0000256" key="5">
    <source>
        <dbReference type="PROSITE-ProRule" id="PRU00169"/>
    </source>
</evidence>
<dbReference type="InterPro" id="IPR004358">
    <property type="entry name" value="Sig_transdc_His_kin-like_C"/>
</dbReference>
<dbReference type="PATRIC" id="fig|1365257.3.peg.28"/>
<dbReference type="InterPro" id="IPR001789">
    <property type="entry name" value="Sig_transdc_resp-reg_receiver"/>
</dbReference>
<evidence type="ECO:0000256" key="4">
    <source>
        <dbReference type="ARBA" id="ARBA00023012"/>
    </source>
</evidence>
<evidence type="ECO:0000256" key="2">
    <source>
        <dbReference type="ARBA" id="ARBA00012438"/>
    </source>
</evidence>
<dbReference type="AlphaFoldDB" id="A0A167PCK0"/>
<comment type="caution">
    <text evidence="8">The sequence shown here is derived from an EMBL/GenBank/DDBJ whole genome shotgun (WGS) entry which is preliminary data.</text>
</comment>
<protein>
    <recommendedName>
        <fullName evidence="2">histidine kinase</fullName>
        <ecNumber evidence="2">2.7.13.3</ecNumber>
    </recommendedName>
</protein>
<dbReference type="SUPFAM" id="SSF47384">
    <property type="entry name" value="Homodimeric domain of signal transducing histidine kinase"/>
    <property type="match status" value="1"/>
</dbReference>
<dbReference type="FunFam" id="3.30.565.10:FF:000010">
    <property type="entry name" value="Sensor histidine kinase RcsC"/>
    <property type="match status" value="1"/>
</dbReference>
<dbReference type="InterPro" id="IPR005467">
    <property type="entry name" value="His_kinase_dom"/>
</dbReference>
<evidence type="ECO:0000256" key="1">
    <source>
        <dbReference type="ARBA" id="ARBA00000085"/>
    </source>
</evidence>
<dbReference type="SMART" id="SM00388">
    <property type="entry name" value="HisKA"/>
    <property type="match status" value="1"/>
</dbReference>
<dbReference type="Proteomes" id="UP000076661">
    <property type="component" value="Unassembled WGS sequence"/>
</dbReference>
<dbReference type="InterPro" id="IPR036097">
    <property type="entry name" value="HisK_dim/P_sf"/>
</dbReference>
<sequence>MEGSIPFLVTDKALLIKSISPAAIELLGCKDVLGLSIQALLNLELDKVDSAIGCYKNRYFKLYKYSTASGYSFVLQRSNTVFDEGSFLADAINSANIGLWRYNLESKHVYLSDITKEFLGVAQGVQVTWRQLLCLVHKDDRALFPLFFENHAQFGVPLQFEFRLKSAGQKRWFALKGSLAKRGALQWINGTLQDCTIEKNTVIALNDADESKQLAIEAGKIGTWRATKSGNLWRWKWDMLANTIFKLEPKDIGDLNKWVELLHPEDRPKVLAALDESLKTGVEFKQHYRSILKNGDVIYVFAQGRVGKNYKGEHCRIDGVCIDQTEVHKAQQALKELNTELETRVNDRTAELHKTLQKAERANKVKSEFLSMISHELRTPLNGIIGALDLLTHCTLANESKDLVYTASTSANHLITILNDLLDLNKIEAGKLELETVVFDLPVMLSDVVCTFSASAREKGISLNVYEELKLLQPLKGDENRFRQILLNILGNAIKFTNTEGLEQKRITLNVQFKQLNIYQGEITIRIADTGVGMSKETINKLFTPFTQAEKSTTRKFGGTGLGLSICGKLIDLMGGQIIVESELHKGSAFTIKAPFWLDISEHEQAAKLPLICYVIGELSFDNAHLLTLAQSLYDVTLIELKGEGEVNIESTASLHLVLSCELEAVQFRLPQLELLPNLIVYTDASLHSLFDLSFVQLAIYPNQPMTAHQLDLQIQAQQQEQLDMDDFAFEAEPQAQTVEKDSCIHDILLVEDNPFNQKLIKNQLEKLGFHCDVASNGAEGFNYWHSHQYKLILTDCHMPEVDGYEMTKQIRTEEAKSEQPPVPIIAVTGAVMQGEKDMCTSIGMNDFLCKPVRLTDIKLIMERWYEYSA</sequence>
<feature type="domain" description="Histidine kinase" evidence="6">
    <location>
        <begin position="372"/>
        <end position="598"/>
    </location>
</feature>
<dbReference type="RefSeq" id="WP_063379494.1">
    <property type="nucleotide sequence ID" value="NZ_AUXX01000001.1"/>
</dbReference>
<dbReference type="InterPro" id="IPR013655">
    <property type="entry name" value="PAS_fold_3"/>
</dbReference>
<dbReference type="CDD" id="cd17546">
    <property type="entry name" value="REC_hyHK_CKI1_RcsC-like"/>
    <property type="match status" value="1"/>
</dbReference>
<feature type="modified residue" description="4-aspartylphosphate" evidence="5">
    <location>
        <position position="796"/>
    </location>
</feature>
<evidence type="ECO:0000256" key="3">
    <source>
        <dbReference type="ARBA" id="ARBA00022553"/>
    </source>
</evidence>
<dbReference type="InterPro" id="IPR000014">
    <property type="entry name" value="PAS"/>
</dbReference>
<dbReference type="Gene3D" id="3.30.450.20">
    <property type="entry name" value="PAS domain"/>
    <property type="match status" value="2"/>
</dbReference>
<dbReference type="Pfam" id="PF02518">
    <property type="entry name" value="HATPase_c"/>
    <property type="match status" value="1"/>
</dbReference>
<dbReference type="EMBL" id="AUXX01000001">
    <property type="protein sequence ID" value="KZN70344.1"/>
    <property type="molecule type" value="Genomic_DNA"/>
</dbReference>
<dbReference type="InterPro" id="IPR035965">
    <property type="entry name" value="PAS-like_dom_sf"/>
</dbReference>